<reference evidence="2 3" key="1">
    <citation type="submission" date="2017-05" db="EMBL/GenBank/DDBJ databases">
        <title>Streptomyces alboflavus Genome sequencing and assembly.</title>
        <authorList>
            <person name="Wang Y."/>
            <person name="Du B."/>
            <person name="Ding Y."/>
            <person name="Liu H."/>
            <person name="Hou Q."/>
            <person name="Liu K."/>
            <person name="Wang C."/>
            <person name="Yao L."/>
        </authorList>
    </citation>
    <scope>NUCLEOTIDE SEQUENCE [LARGE SCALE GENOMIC DNA]</scope>
    <source>
        <strain evidence="2 3">MDJK44</strain>
    </source>
</reference>
<evidence type="ECO:0000259" key="1">
    <source>
        <dbReference type="Pfam" id="PF05685"/>
    </source>
</evidence>
<dbReference type="Proteomes" id="UP000195880">
    <property type="component" value="Chromosome"/>
</dbReference>
<gene>
    <name evidence="2" type="ORF">SMD44_05542</name>
</gene>
<feature type="domain" description="Putative restriction endonuclease" evidence="1">
    <location>
        <begin position="34"/>
        <end position="189"/>
    </location>
</feature>
<dbReference type="InterPro" id="IPR008538">
    <property type="entry name" value="Uma2"/>
</dbReference>
<name>A0A1Z1WI08_9ACTN</name>
<dbReference type="Pfam" id="PF05685">
    <property type="entry name" value="Uma2"/>
    <property type="match status" value="1"/>
</dbReference>
<dbReference type="RefSeq" id="WP_087885665.1">
    <property type="nucleotide sequence ID" value="NZ_CP021748.1"/>
</dbReference>
<dbReference type="InterPro" id="IPR012296">
    <property type="entry name" value="Nuclease_put_TT1808"/>
</dbReference>
<proteinExistence type="predicted"/>
<evidence type="ECO:0000313" key="3">
    <source>
        <dbReference type="Proteomes" id="UP000195880"/>
    </source>
</evidence>
<dbReference type="InterPro" id="IPR011335">
    <property type="entry name" value="Restrct_endonuc-II-like"/>
</dbReference>
<dbReference type="CDD" id="cd06260">
    <property type="entry name" value="DUF820-like"/>
    <property type="match status" value="1"/>
</dbReference>
<evidence type="ECO:0000313" key="2">
    <source>
        <dbReference type="EMBL" id="ARX86073.1"/>
    </source>
</evidence>
<accession>A0A1Z1WI08</accession>
<dbReference type="KEGG" id="salf:SMD44_05542"/>
<dbReference type="OrthoDB" id="3423889at2"/>
<organism evidence="2 3">
    <name type="scientific">Streptomyces alboflavus</name>
    <dbReference type="NCBI Taxonomy" id="67267"/>
    <lineage>
        <taxon>Bacteria</taxon>
        <taxon>Bacillati</taxon>
        <taxon>Actinomycetota</taxon>
        <taxon>Actinomycetes</taxon>
        <taxon>Kitasatosporales</taxon>
        <taxon>Streptomycetaceae</taxon>
        <taxon>Streptomyces</taxon>
    </lineage>
</organism>
<dbReference type="EMBL" id="CP021748">
    <property type="protein sequence ID" value="ARX86073.1"/>
    <property type="molecule type" value="Genomic_DNA"/>
</dbReference>
<dbReference type="SUPFAM" id="SSF52980">
    <property type="entry name" value="Restriction endonuclease-like"/>
    <property type="match status" value="1"/>
</dbReference>
<protein>
    <recommendedName>
        <fullName evidence="1">Putative restriction endonuclease domain-containing protein</fullName>
    </recommendedName>
</protein>
<dbReference type="AlphaFoldDB" id="A0A1Z1WI08"/>
<keyword evidence="3" id="KW-1185">Reference proteome</keyword>
<sequence>MSAQPVEPDRSTATYDELRDLADAFVDEADRLGNRVRADIDEQEIRVHMMSPSNPHGMIVLEVGFQIRTQDDGAVAAAEGRVHHPGLGLCRTADLLAATTEAYEKQDDDFAFFAPDVSVAVEVVSPSNPGNDYITKLRDYPRMGVPEYVIVDPRDGTVTVHSGPDTASGEPRYADTPRRYKFGDAVPMGRWTIDTAKFPRYRS</sequence>
<dbReference type="Gene3D" id="3.90.1570.10">
    <property type="entry name" value="tt1808, chain A"/>
    <property type="match status" value="1"/>
</dbReference>